<evidence type="ECO:0000256" key="1">
    <source>
        <dbReference type="SAM" id="MobiDB-lite"/>
    </source>
</evidence>
<dbReference type="KEGG" id="tpv:TP03_0866"/>
<evidence type="ECO:0008006" key="5">
    <source>
        <dbReference type="Google" id="ProtNLM"/>
    </source>
</evidence>
<feature type="compositionally biased region" description="Polar residues" evidence="1">
    <location>
        <begin position="67"/>
        <end position="87"/>
    </location>
</feature>
<feature type="region of interest" description="Disordered" evidence="1">
    <location>
        <begin position="67"/>
        <end position="146"/>
    </location>
</feature>
<organism evidence="3 4">
    <name type="scientific">Theileria parva</name>
    <name type="common">East coast fever infection agent</name>
    <dbReference type="NCBI Taxonomy" id="5875"/>
    <lineage>
        <taxon>Eukaryota</taxon>
        <taxon>Sar</taxon>
        <taxon>Alveolata</taxon>
        <taxon>Apicomplexa</taxon>
        <taxon>Aconoidasida</taxon>
        <taxon>Piroplasmida</taxon>
        <taxon>Theileriidae</taxon>
        <taxon>Theileria</taxon>
    </lineage>
</organism>
<evidence type="ECO:0000313" key="3">
    <source>
        <dbReference type="EMBL" id="EAN30708.1"/>
    </source>
</evidence>
<keyword evidence="2" id="KW-0732">Signal</keyword>
<accession>Q4MYH4</accession>
<feature type="compositionally biased region" description="Basic and acidic residues" evidence="1">
    <location>
        <begin position="129"/>
        <end position="146"/>
    </location>
</feature>
<feature type="signal peptide" evidence="2">
    <location>
        <begin position="1"/>
        <end position="16"/>
    </location>
</feature>
<evidence type="ECO:0000256" key="2">
    <source>
        <dbReference type="SAM" id="SignalP"/>
    </source>
</evidence>
<name>Q4MYH4_THEPA</name>
<dbReference type="eggNOG" id="ENOG502QX0K">
    <property type="taxonomic scope" value="Eukaryota"/>
</dbReference>
<proteinExistence type="predicted"/>
<dbReference type="Proteomes" id="UP000001949">
    <property type="component" value="Unassembled WGS sequence"/>
</dbReference>
<sequence length="361" mass="41277">MYIYTLLFIIILCVDSVDDLDNNSGNIPQEHSVQTNANQTDGDSVVSRNIIERGLGHIVYGSYGSESINTTQQSDTDGSVEQPSGSEENTKLVGTGDDGSKSGSEHEDDEDEQDKDDEEDEDDEDDENFDVREVSGDADVESGKDEPIKGIQSALGEINPELASTEFVGLDDKGNSFPMDNTHYYVTSESFSEIKFELVSKLIQIKHKKKTVWDHEKGAKHPESIIYKKLSEIFIVIFEDIFISCKCVNGNWKIKKNRVPRVRLFNVNYTNKLCQIETSIYKTEYSEYNQVKLCIGKNLMCTMIKVEEQVLWEKKYNERYPIFVICHGDKKISVAFKRVTYIYICQNGIWIFEKSVKIRRR</sequence>
<dbReference type="InParanoid" id="Q4MYH4"/>
<keyword evidence="4" id="KW-1185">Reference proteome</keyword>
<reference evidence="3 4" key="1">
    <citation type="journal article" date="2005" name="Science">
        <title>Genome sequence of Theileria parva, a bovine pathogen that transforms lymphocytes.</title>
        <authorList>
            <person name="Gardner M.J."/>
            <person name="Bishop R."/>
            <person name="Shah T."/>
            <person name="de Villiers E.P."/>
            <person name="Carlton J.M."/>
            <person name="Hall N."/>
            <person name="Ren Q."/>
            <person name="Paulsen I.T."/>
            <person name="Pain A."/>
            <person name="Berriman M."/>
            <person name="Wilson R.J.M."/>
            <person name="Sato S."/>
            <person name="Ralph S.A."/>
            <person name="Mann D.J."/>
            <person name="Xiong Z."/>
            <person name="Shallom S.J."/>
            <person name="Weidman J."/>
            <person name="Jiang L."/>
            <person name="Lynn J."/>
            <person name="Weaver B."/>
            <person name="Shoaibi A."/>
            <person name="Domingo A.R."/>
            <person name="Wasawo D."/>
            <person name="Crabtree J."/>
            <person name="Wortman J.R."/>
            <person name="Haas B."/>
            <person name="Angiuoli S.V."/>
            <person name="Creasy T.H."/>
            <person name="Lu C."/>
            <person name="Suh B."/>
            <person name="Silva J.C."/>
            <person name="Utterback T.R."/>
            <person name="Feldblyum T.V."/>
            <person name="Pertea M."/>
            <person name="Allen J."/>
            <person name="Nierman W.C."/>
            <person name="Taracha E.L.N."/>
            <person name="Salzberg S.L."/>
            <person name="White O.R."/>
            <person name="Fitzhugh H.A."/>
            <person name="Morzaria S."/>
            <person name="Venter J.C."/>
            <person name="Fraser C.M."/>
            <person name="Nene V."/>
        </authorList>
    </citation>
    <scope>NUCLEOTIDE SEQUENCE [LARGE SCALE GENOMIC DNA]</scope>
    <source>
        <strain evidence="3 4">Muguga</strain>
    </source>
</reference>
<dbReference type="GeneID" id="3499803"/>
<dbReference type="EMBL" id="AAGK01000006">
    <property type="protein sequence ID" value="EAN30708.1"/>
    <property type="molecule type" value="Genomic_DNA"/>
</dbReference>
<evidence type="ECO:0000313" key="4">
    <source>
        <dbReference type="Proteomes" id="UP000001949"/>
    </source>
</evidence>
<dbReference type="AlphaFoldDB" id="Q4MYH4"/>
<dbReference type="RefSeq" id="XP_762991.1">
    <property type="nucleotide sequence ID" value="XM_757898.1"/>
</dbReference>
<protein>
    <recommendedName>
        <fullName evidence="5">Theileria-specific sub-telomeric protein, SVSP family</fullName>
    </recommendedName>
</protein>
<gene>
    <name evidence="3" type="ordered locus">TP03_0866</name>
</gene>
<dbReference type="VEuPathDB" id="PiroplasmaDB:TpMuguga_03g00866"/>
<feature type="chain" id="PRO_5004241393" description="Theileria-specific sub-telomeric protein, SVSP family" evidence="2">
    <location>
        <begin position="17"/>
        <end position="361"/>
    </location>
</feature>
<comment type="caution">
    <text evidence="3">The sequence shown here is derived from an EMBL/GenBank/DDBJ whole genome shotgun (WGS) entry which is preliminary data.</text>
</comment>
<feature type="compositionally biased region" description="Acidic residues" evidence="1">
    <location>
        <begin position="106"/>
        <end position="128"/>
    </location>
</feature>
<dbReference type="OMA" id="NERYPIF"/>